<feature type="domain" description="Methyltransferase" evidence="1">
    <location>
        <begin position="39"/>
        <end position="129"/>
    </location>
</feature>
<keyword evidence="3" id="KW-1185">Reference proteome</keyword>
<dbReference type="Gene3D" id="2.20.130.10">
    <property type="entry name" value="CAC2371-like domains"/>
    <property type="match status" value="1"/>
</dbReference>
<dbReference type="EMBL" id="MASU01000005">
    <property type="protein sequence ID" value="PXY36306.1"/>
    <property type="molecule type" value="Genomic_DNA"/>
</dbReference>
<dbReference type="AlphaFoldDB" id="A0A318LP21"/>
<dbReference type="CDD" id="cd02440">
    <property type="entry name" value="AdoMet_MTases"/>
    <property type="match status" value="1"/>
</dbReference>
<dbReference type="InterPro" id="IPR050508">
    <property type="entry name" value="Methyltransf_Superfamily"/>
</dbReference>
<keyword evidence="2" id="KW-0489">Methyltransferase</keyword>
<dbReference type="InterPro" id="IPR041698">
    <property type="entry name" value="Methyltransf_25"/>
</dbReference>
<dbReference type="PANTHER" id="PTHR42912">
    <property type="entry name" value="METHYLTRANSFERASE"/>
    <property type="match status" value="1"/>
</dbReference>
<comment type="caution">
    <text evidence="2">The sequence shown here is derived from an EMBL/GenBank/DDBJ whole genome shotgun (WGS) entry which is preliminary data.</text>
</comment>
<evidence type="ECO:0000313" key="3">
    <source>
        <dbReference type="Proteomes" id="UP000247892"/>
    </source>
</evidence>
<dbReference type="Proteomes" id="UP000247892">
    <property type="component" value="Unassembled WGS sequence"/>
</dbReference>
<dbReference type="Pfam" id="PF13649">
    <property type="entry name" value="Methyltransf_25"/>
    <property type="match status" value="1"/>
</dbReference>
<gene>
    <name evidence="2" type="ORF">BA062_12880</name>
</gene>
<evidence type="ECO:0000313" key="2">
    <source>
        <dbReference type="EMBL" id="PXY36306.1"/>
    </source>
</evidence>
<dbReference type="InterPro" id="IPR029063">
    <property type="entry name" value="SAM-dependent_MTases_sf"/>
</dbReference>
<reference evidence="2 3" key="1">
    <citation type="submission" date="2016-07" db="EMBL/GenBank/DDBJ databases">
        <title>Draft genome sequence of Prauserella sp. YIM 121212, isolated from alkaline soil.</title>
        <authorList>
            <person name="Ruckert C."/>
            <person name="Albersmeier A."/>
            <person name="Jiang C.-L."/>
            <person name="Jiang Y."/>
            <person name="Kalinowski J."/>
            <person name="Schneider O."/>
            <person name="Winkler A."/>
            <person name="Zotchev S.B."/>
        </authorList>
    </citation>
    <scope>NUCLEOTIDE SEQUENCE [LARGE SCALE GENOMIC DNA]</scope>
    <source>
        <strain evidence="2 3">YIM 121212</strain>
    </source>
</reference>
<sequence>MYGADAAQVYDECYRGRGKDYAAEAASVVELAGSRGSLLDVACGTGAHLAEFARLCAHVQGLELSEDMLAVARERLPGVPLHHGDMRGFELPGRFDVVTCLFSSIGHLSDEAELSAALTAMAGHLAPGGTLVVEPWWFPENFLPGYVAADIVKAGQRTISRVSHSTLDGRYSRVEVHYVVAEPWGIRSFLDVHHITLFERAQYEAAFATAGCAVDYVEGGPSGRGLFIARRR</sequence>
<dbReference type="RefSeq" id="WP_110336316.1">
    <property type="nucleotide sequence ID" value="NZ_MASU01000005.1"/>
</dbReference>
<dbReference type="GO" id="GO:0032259">
    <property type="term" value="P:methylation"/>
    <property type="evidence" value="ECO:0007669"/>
    <property type="project" value="UniProtKB-KW"/>
</dbReference>
<dbReference type="Gene3D" id="3.40.50.150">
    <property type="entry name" value="Vaccinia Virus protein VP39"/>
    <property type="match status" value="1"/>
</dbReference>
<dbReference type="SUPFAM" id="SSF53335">
    <property type="entry name" value="S-adenosyl-L-methionine-dependent methyltransferases"/>
    <property type="match status" value="1"/>
</dbReference>
<name>A0A318LP21_9PSEU</name>
<proteinExistence type="predicted"/>
<keyword evidence="2" id="KW-0808">Transferase</keyword>
<organism evidence="2 3">
    <name type="scientific">Prauserella flavalba</name>
    <dbReference type="NCBI Taxonomy" id="1477506"/>
    <lineage>
        <taxon>Bacteria</taxon>
        <taxon>Bacillati</taxon>
        <taxon>Actinomycetota</taxon>
        <taxon>Actinomycetes</taxon>
        <taxon>Pseudonocardiales</taxon>
        <taxon>Pseudonocardiaceae</taxon>
        <taxon>Prauserella</taxon>
    </lineage>
</organism>
<protein>
    <submittedName>
        <fullName evidence="2">SAM-dependent methyltransferase</fullName>
    </submittedName>
</protein>
<evidence type="ECO:0000259" key="1">
    <source>
        <dbReference type="Pfam" id="PF13649"/>
    </source>
</evidence>
<dbReference type="OrthoDB" id="189743at2"/>
<accession>A0A318LP21</accession>
<dbReference type="GO" id="GO:0008168">
    <property type="term" value="F:methyltransferase activity"/>
    <property type="evidence" value="ECO:0007669"/>
    <property type="project" value="UniProtKB-KW"/>
</dbReference>